<dbReference type="Proteomes" id="UP000014760">
    <property type="component" value="Unassembled WGS sequence"/>
</dbReference>
<reference evidence="4" key="1">
    <citation type="submission" date="2012-12" db="EMBL/GenBank/DDBJ databases">
        <authorList>
            <person name="Hellsten U."/>
            <person name="Grimwood J."/>
            <person name="Chapman J.A."/>
            <person name="Shapiro H."/>
            <person name="Aerts A."/>
            <person name="Otillar R.P."/>
            <person name="Terry A.Y."/>
            <person name="Boore J.L."/>
            <person name="Simakov O."/>
            <person name="Marletaz F."/>
            <person name="Cho S.-J."/>
            <person name="Edsinger-Gonzales E."/>
            <person name="Havlak P."/>
            <person name="Kuo D.-H."/>
            <person name="Larsson T."/>
            <person name="Lv J."/>
            <person name="Arendt D."/>
            <person name="Savage R."/>
            <person name="Osoegawa K."/>
            <person name="de Jong P."/>
            <person name="Lindberg D.R."/>
            <person name="Seaver E.C."/>
            <person name="Weisblat D.A."/>
            <person name="Putnam N.H."/>
            <person name="Grigoriev I.V."/>
            <person name="Rokhsar D.S."/>
        </authorList>
    </citation>
    <scope>NUCLEOTIDE SEQUENCE</scope>
    <source>
        <strain evidence="4">I ESC-2004</strain>
    </source>
</reference>
<reference evidence="3" key="3">
    <citation type="submission" date="2015-06" db="UniProtKB">
        <authorList>
            <consortium name="EnsemblMetazoa"/>
        </authorList>
    </citation>
    <scope>IDENTIFICATION</scope>
</reference>
<evidence type="ECO:0000313" key="3">
    <source>
        <dbReference type="EnsemblMetazoa" id="CapteP191601"/>
    </source>
</evidence>
<reference evidence="2 4" key="2">
    <citation type="journal article" date="2013" name="Nature">
        <title>Insights into bilaterian evolution from three spiralian genomes.</title>
        <authorList>
            <person name="Simakov O."/>
            <person name="Marletaz F."/>
            <person name="Cho S.J."/>
            <person name="Edsinger-Gonzales E."/>
            <person name="Havlak P."/>
            <person name="Hellsten U."/>
            <person name="Kuo D.H."/>
            <person name="Larsson T."/>
            <person name="Lv J."/>
            <person name="Arendt D."/>
            <person name="Savage R."/>
            <person name="Osoegawa K."/>
            <person name="de Jong P."/>
            <person name="Grimwood J."/>
            <person name="Chapman J.A."/>
            <person name="Shapiro H."/>
            <person name="Aerts A."/>
            <person name="Otillar R.P."/>
            <person name="Terry A.Y."/>
            <person name="Boore J.L."/>
            <person name="Grigoriev I.V."/>
            <person name="Lindberg D.R."/>
            <person name="Seaver E.C."/>
            <person name="Weisblat D.A."/>
            <person name="Putnam N.H."/>
            <person name="Rokhsar D.S."/>
        </authorList>
    </citation>
    <scope>NUCLEOTIDE SEQUENCE</scope>
    <source>
        <strain evidence="2 4">I ESC-2004</strain>
    </source>
</reference>
<gene>
    <name evidence="2" type="ORF">CAPTEDRAFT_191601</name>
</gene>
<accession>R7V9T5</accession>
<evidence type="ECO:0000313" key="4">
    <source>
        <dbReference type="Proteomes" id="UP000014760"/>
    </source>
</evidence>
<sequence>MESNEERANFLLTKAVISFKDQPSTSGCESSLESANDSNPTSGVITDISSVSPVVDVNSVENPRPPSLQVKDAVIFTSPHTEDGERYSQRKQKLQQKRSAEALSTFNPNNTYGFSGEKCTCVNVLICVHVQCCICGTRTNSNMTVLYPREFISCDPHRLLISGIGIDSSYYRIVLRKHEGSSLAIYNKENSLTGRDPDARPEKGTPPPPPSPLPPQLQKNQI</sequence>
<proteinExistence type="predicted"/>
<dbReference type="EnsemblMetazoa" id="CapteT191601">
    <property type="protein sequence ID" value="CapteP191601"/>
    <property type="gene ID" value="CapteG191601"/>
</dbReference>
<dbReference type="EMBL" id="AMQN01018038">
    <property type="status" value="NOT_ANNOTATED_CDS"/>
    <property type="molecule type" value="Genomic_DNA"/>
</dbReference>
<organism evidence="2">
    <name type="scientific">Capitella teleta</name>
    <name type="common">Polychaete worm</name>
    <dbReference type="NCBI Taxonomy" id="283909"/>
    <lineage>
        <taxon>Eukaryota</taxon>
        <taxon>Metazoa</taxon>
        <taxon>Spiralia</taxon>
        <taxon>Lophotrochozoa</taxon>
        <taxon>Annelida</taxon>
        <taxon>Polychaeta</taxon>
        <taxon>Sedentaria</taxon>
        <taxon>Scolecida</taxon>
        <taxon>Capitellidae</taxon>
        <taxon>Capitella</taxon>
    </lineage>
</organism>
<dbReference type="HOGENOM" id="CLU_1246405_0_0_1"/>
<name>R7V9T5_CAPTE</name>
<feature type="compositionally biased region" description="Pro residues" evidence="1">
    <location>
        <begin position="204"/>
        <end position="215"/>
    </location>
</feature>
<dbReference type="AlphaFoldDB" id="R7V9T5"/>
<evidence type="ECO:0000313" key="2">
    <source>
        <dbReference type="EMBL" id="ELU15354.1"/>
    </source>
</evidence>
<dbReference type="EMBL" id="KB293810">
    <property type="protein sequence ID" value="ELU15354.1"/>
    <property type="molecule type" value="Genomic_DNA"/>
</dbReference>
<evidence type="ECO:0000256" key="1">
    <source>
        <dbReference type="SAM" id="MobiDB-lite"/>
    </source>
</evidence>
<feature type="region of interest" description="Disordered" evidence="1">
    <location>
        <begin position="21"/>
        <end position="42"/>
    </location>
</feature>
<protein>
    <submittedName>
        <fullName evidence="2 3">Uncharacterized protein</fullName>
    </submittedName>
</protein>
<keyword evidence="4" id="KW-1185">Reference proteome</keyword>
<feature type="region of interest" description="Disordered" evidence="1">
    <location>
        <begin position="186"/>
        <end position="222"/>
    </location>
</feature>